<reference evidence="3" key="2">
    <citation type="submission" date="2020-09" db="EMBL/GenBank/DDBJ databases">
        <authorList>
            <person name="Sun Q."/>
            <person name="Zhou Y."/>
        </authorList>
    </citation>
    <scope>NUCLEOTIDE SEQUENCE</scope>
    <source>
        <strain evidence="3">CGMCC 4.7368</strain>
    </source>
</reference>
<reference evidence="3" key="1">
    <citation type="journal article" date="2014" name="Int. J. Syst. Evol. Microbiol.">
        <title>Complete genome sequence of Corynebacterium casei LMG S-19264T (=DSM 44701T), isolated from a smear-ripened cheese.</title>
        <authorList>
            <consortium name="US DOE Joint Genome Institute (JGI-PGF)"/>
            <person name="Walter F."/>
            <person name="Albersmeier A."/>
            <person name="Kalinowski J."/>
            <person name="Ruckert C."/>
        </authorList>
    </citation>
    <scope>NUCLEOTIDE SEQUENCE</scope>
    <source>
        <strain evidence="3">CGMCC 4.7368</strain>
    </source>
</reference>
<organism evidence="3 4">
    <name type="scientific">Nonomuraea cavernae</name>
    <dbReference type="NCBI Taxonomy" id="2045107"/>
    <lineage>
        <taxon>Bacteria</taxon>
        <taxon>Bacillati</taxon>
        <taxon>Actinomycetota</taxon>
        <taxon>Actinomycetes</taxon>
        <taxon>Streptosporangiales</taxon>
        <taxon>Streptosporangiaceae</taxon>
        <taxon>Nonomuraea</taxon>
    </lineage>
</organism>
<protein>
    <submittedName>
        <fullName evidence="3">Aldehyde dehydrogenase</fullName>
    </submittedName>
</protein>
<evidence type="ECO:0000313" key="3">
    <source>
        <dbReference type="EMBL" id="GGO60781.1"/>
    </source>
</evidence>
<dbReference type="EMBL" id="BMNH01000001">
    <property type="protein sequence ID" value="GGO60781.1"/>
    <property type="molecule type" value="Genomic_DNA"/>
</dbReference>
<dbReference type="RefSeq" id="WP_189121970.1">
    <property type="nucleotide sequence ID" value="NZ_BMNH01000001.1"/>
</dbReference>
<dbReference type="InterPro" id="IPR016162">
    <property type="entry name" value="Ald_DH_N"/>
</dbReference>
<dbReference type="Pfam" id="PF00171">
    <property type="entry name" value="Aldedh"/>
    <property type="match status" value="1"/>
</dbReference>
<evidence type="ECO:0000313" key="4">
    <source>
        <dbReference type="Proteomes" id="UP000646523"/>
    </source>
</evidence>
<dbReference type="InterPro" id="IPR015590">
    <property type="entry name" value="Aldehyde_DH_dom"/>
</dbReference>
<name>A0A917YPM5_9ACTN</name>
<keyword evidence="4" id="KW-1185">Reference proteome</keyword>
<feature type="domain" description="Aldehyde dehydrogenase" evidence="2">
    <location>
        <begin position="156"/>
        <end position="430"/>
    </location>
</feature>
<dbReference type="InterPro" id="IPR016161">
    <property type="entry name" value="Ald_DH/histidinol_DH"/>
</dbReference>
<dbReference type="GO" id="GO:0016620">
    <property type="term" value="F:oxidoreductase activity, acting on the aldehyde or oxo group of donors, NAD or NADP as acceptor"/>
    <property type="evidence" value="ECO:0007669"/>
    <property type="project" value="InterPro"/>
</dbReference>
<dbReference type="Gene3D" id="3.40.309.10">
    <property type="entry name" value="Aldehyde Dehydrogenase, Chain A, domain 2"/>
    <property type="match status" value="1"/>
</dbReference>
<keyword evidence="1" id="KW-0560">Oxidoreductase</keyword>
<evidence type="ECO:0000259" key="2">
    <source>
        <dbReference type="Pfam" id="PF00171"/>
    </source>
</evidence>
<gene>
    <name evidence="3" type="ORF">GCM10012289_01460</name>
</gene>
<dbReference type="SUPFAM" id="SSF53720">
    <property type="entry name" value="ALDH-like"/>
    <property type="match status" value="1"/>
</dbReference>
<accession>A0A917YPM5</accession>
<sequence>MTGPIQLDALGHNGAYRSRDRLTVSDVTGTPVAELSLVPRLFVDRAMAALRRADGVPADRRVAAVTQAGRTFADAMIDGLSVSDYQYAVSRVCGLPISVVRGTTEAIRDAAAHAYGNARSARPVGAVDHWADPSTRTGTALWTRRGDVFAVHASGNHPGVHALWLEALALGYRVAVRPSRRDPFTPHRLITALRAAGFGDDQVVLLPTAHSVAGDIIGGADLAIVYGDDAVVNKYAGNSTVRAQGPGRSKILLTGQTWRSHLDTVISSIASRAGTACVNTTAVFVEGDPTPVAQAIAEELSAIPSLRPEDDEAMLPVKPLATARAMEEFLLGRAEGTKAWLGGDGVVDDLGDGSAVIRPAVFQVDDAAAPQVGVEMGFPCVWVAPWSRAEGIRPLRNTLVLTAMTDDERLIDELVNEPTIGNVYVGDHPTWWFRPGVPHDGYLGEFLMRTKAIIRD</sequence>
<proteinExistence type="predicted"/>
<dbReference type="Proteomes" id="UP000646523">
    <property type="component" value="Unassembled WGS sequence"/>
</dbReference>
<dbReference type="InterPro" id="IPR016163">
    <property type="entry name" value="Ald_DH_C"/>
</dbReference>
<evidence type="ECO:0000256" key="1">
    <source>
        <dbReference type="ARBA" id="ARBA00023002"/>
    </source>
</evidence>
<dbReference type="Gene3D" id="3.40.605.10">
    <property type="entry name" value="Aldehyde Dehydrogenase, Chain A, domain 1"/>
    <property type="match status" value="1"/>
</dbReference>
<dbReference type="AlphaFoldDB" id="A0A917YPM5"/>
<comment type="caution">
    <text evidence="3">The sequence shown here is derived from an EMBL/GenBank/DDBJ whole genome shotgun (WGS) entry which is preliminary data.</text>
</comment>